<proteinExistence type="predicted"/>
<keyword evidence="2" id="KW-1185">Reference proteome</keyword>
<dbReference type="Proteomes" id="UP001162992">
    <property type="component" value="Chromosome 4"/>
</dbReference>
<gene>
    <name evidence="1" type="ORF">O6H91_04G136300</name>
</gene>
<sequence length="444" mass="50485">MGRVKLHIKKLESTSSRQITYSKRKQGLAKKALELATLCDTDVALVMFSPTGRLFQVPRLFMLKIVRHQCHQRIEDGKIENVIMRFANLSEHEKEKRNQESTEILSKIVKSYSNQPLLANENRSGESSMDVNVAKRDFDDSLLKHQEELRRLQHEYGYLQSKLRPYQGEDLVSVVSMDELSALEEKLQETLDKIFIRKQQVMNSNFGGMMQSFQTLAENPFGQTYPTPAQDHWSDNNRQFSQHNFVQESVYSKRKGRKSEEPPPNMSFQRTYANQNTSLLSTHGVDQMLFNHNRTLEQGHQVHQPTLVMEDPLALVKEESLRLPTPGCFVKGDDANQQAQSVGLGANVGLWTHQCNLMGPSMNQFSPKVSTSIELDGEISKNSVAQFAYTREEKPACLNVMHQYSGHIEESPPLDSMFHGLTSPSTTTQNSLTSSKNYGSIFPQ</sequence>
<evidence type="ECO:0000313" key="1">
    <source>
        <dbReference type="EMBL" id="KAJ7560583.1"/>
    </source>
</evidence>
<name>A0ACC2E265_DIPCM</name>
<reference evidence="2" key="1">
    <citation type="journal article" date="2024" name="Proc. Natl. Acad. Sci. U.S.A.">
        <title>Extraordinary preservation of gene collinearity over three hundred million years revealed in homosporous lycophytes.</title>
        <authorList>
            <person name="Li C."/>
            <person name="Wickell D."/>
            <person name="Kuo L.Y."/>
            <person name="Chen X."/>
            <person name="Nie B."/>
            <person name="Liao X."/>
            <person name="Peng D."/>
            <person name="Ji J."/>
            <person name="Jenkins J."/>
            <person name="Williams M."/>
            <person name="Shu S."/>
            <person name="Plott C."/>
            <person name="Barry K."/>
            <person name="Rajasekar S."/>
            <person name="Grimwood J."/>
            <person name="Han X."/>
            <person name="Sun S."/>
            <person name="Hou Z."/>
            <person name="He W."/>
            <person name="Dai G."/>
            <person name="Sun C."/>
            <person name="Schmutz J."/>
            <person name="Leebens-Mack J.H."/>
            <person name="Li F.W."/>
            <person name="Wang L."/>
        </authorList>
    </citation>
    <scope>NUCLEOTIDE SEQUENCE [LARGE SCALE GENOMIC DNA]</scope>
    <source>
        <strain evidence="2">cv. PW_Plant_1</strain>
    </source>
</reference>
<organism evidence="1 2">
    <name type="scientific">Diphasiastrum complanatum</name>
    <name type="common">Issler's clubmoss</name>
    <name type="synonym">Lycopodium complanatum</name>
    <dbReference type="NCBI Taxonomy" id="34168"/>
    <lineage>
        <taxon>Eukaryota</taxon>
        <taxon>Viridiplantae</taxon>
        <taxon>Streptophyta</taxon>
        <taxon>Embryophyta</taxon>
        <taxon>Tracheophyta</taxon>
        <taxon>Lycopodiopsida</taxon>
        <taxon>Lycopodiales</taxon>
        <taxon>Lycopodiaceae</taxon>
        <taxon>Lycopodioideae</taxon>
        <taxon>Diphasiastrum</taxon>
    </lineage>
</organism>
<dbReference type="EMBL" id="CM055095">
    <property type="protein sequence ID" value="KAJ7560583.1"/>
    <property type="molecule type" value="Genomic_DNA"/>
</dbReference>
<comment type="caution">
    <text evidence="1">The sequence shown here is derived from an EMBL/GenBank/DDBJ whole genome shotgun (WGS) entry which is preliminary data.</text>
</comment>
<protein>
    <submittedName>
        <fullName evidence="1">Uncharacterized protein</fullName>
    </submittedName>
</protein>
<accession>A0ACC2E265</accession>
<evidence type="ECO:0000313" key="2">
    <source>
        <dbReference type="Proteomes" id="UP001162992"/>
    </source>
</evidence>